<feature type="transmembrane region" description="Helical" evidence="2">
    <location>
        <begin position="67"/>
        <end position="94"/>
    </location>
</feature>
<evidence type="ECO:0000256" key="1">
    <source>
        <dbReference type="SAM" id="MobiDB-lite"/>
    </source>
</evidence>
<accession>A0A9D3Q1F8</accession>
<reference evidence="3" key="1">
    <citation type="submission" date="2021-01" db="EMBL/GenBank/DDBJ databases">
        <authorList>
            <person name="Zahm M."/>
            <person name="Roques C."/>
            <person name="Cabau C."/>
            <person name="Klopp C."/>
            <person name="Donnadieu C."/>
            <person name="Jouanno E."/>
            <person name="Lampietro C."/>
            <person name="Louis A."/>
            <person name="Herpin A."/>
            <person name="Echchiki A."/>
            <person name="Berthelot C."/>
            <person name="Parey E."/>
            <person name="Roest-Crollius H."/>
            <person name="Braasch I."/>
            <person name="Postlethwait J."/>
            <person name="Bobe J."/>
            <person name="Montfort J."/>
            <person name="Bouchez O."/>
            <person name="Begum T."/>
            <person name="Mejri S."/>
            <person name="Adams A."/>
            <person name="Chen W.-J."/>
            <person name="Guiguen Y."/>
        </authorList>
    </citation>
    <scope>NUCLEOTIDE SEQUENCE</scope>
    <source>
        <strain evidence="3">YG-15Mar2019-1</strain>
        <tissue evidence="3">Brain</tissue>
    </source>
</reference>
<keyword evidence="2" id="KW-0472">Membrane</keyword>
<dbReference type="OrthoDB" id="419711at2759"/>
<feature type="transmembrane region" description="Helical" evidence="2">
    <location>
        <begin position="41"/>
        <end position="60"/>
    </location>
</feature>
<dbReference type="Pfam" id="PF21534">
    <property type="entry name" value="Rost"/>
    <property type="match status" value="1"/>
</dbReference>
<gene>
    <name evidence="3" type="ORF">MATL_G00109100</name>
</gene>
<sequence length="365" mass="41502">MGARWIQYWKEEFTVRKLHLSLSKPELLLQPQWNIPHNVWLLYRLFMMVYTLCWCVYAGLQFGTPKWFLFLSHISYCLMVAYYLVAFCNLVWAFRLVRPFCKSHLETSSQENHKAQKHEQRGMRWRHSRTRSSSPPEGSPEGDESTAFFPFPASLAVSLQLQWFLHMLMGSFAFIVTFLYWAINYPASRTPLTAHDISLHGGNTLQVLLDYALSATPVCLSHYLFLLLVNGLYILFTIIYSLAGFTNHIGKPYIYSVLDFGGRPLVASMFALGICLGLLPFFHFLLWNLHLLRMHLAARLKGGRLAIQREAWWWGGVGGRPSPIPVSCINASTSVFAVTGGSGGTYTQSPLSPTTHAKRTVTSPL</sequence>
<feature type="transmembrane region" description="Helical" evidence="2">
    <location>
        <begin position="223"/>
        <end position="245"/>
    </location>
</feature>
<dbReference type="Proteomes" id="UP001046870">
    <property type="component" value="Chromosome 8"/>
</dbReference>
<evidence type="ECO:0000256" key="2">
    <source>
        <dbReference type="SAM" id="Phobius"/>
    </source>
</evidence>
<evidence type="ECO:0000313" key="4">
    <source>
        <dbReference type="Proteomes" id="UP001046870"/>
    </source>
</evidence>
<keyword evidence="2" id="KW-0812">Transmembrane</keyword>
<dbReference type="GO" id="GO:0016020">
    <property type="term" value="C:membrane"/>
    <property type="evidence" value="ECO:0007669"/>
    <property type="project" value="TreeGrafter"/>
</dbReference>
<dbReference type="EMBL" id="JAFDVH010000008">
    <property type="protein sequence ID" value="KAG7472465.1"/>
    <property type="molecule type" value="Genomic_DNA"/>
</dbReference>
<proteinExistence type="predicted"/>
<dbReference type="AlphaFoldDB" id="A0A9D3Q1F8"/>
<dbReference type="PANTHER" id="PTHR12242:SF45">
    <property type="entry name" value="MARVEL DOMAIN-CONTAINING PROTEIN"/>
    <property type="match status" value="1"/>
</dbReference>
<dbReference type="PANTHER" id="PTHR12242">
    <property type="entry name" value="OS02G0130600 PROTEIN-RELATED"/>
    <property type="match status" value="1"/>
</dbReference>
<name>A0A9D3Q1F8_MEGAT</name>
<organism evidence="3 4">
    <name type="scientific">Megalops atlanticus</name>
    <name type="common">Tarpon</name>
    <name type="synonym">Clupea gigantea</name>
    <dbReference type="NCBI Taxonomy" id="7932"/>
    <lineage>
        <taxon>Eukaryota</taxon>
        <taxon>Metazoa</taxon>
        <taxon>Chordata</taxon>
        <taxon>Craniata</taxon>
        <taxon>Vertebrata</taxon>
        <taxon>Euteleostomi</taxon>
        <taxon>Actinopterygii</taxon>
        <taxon>Neopterygii</taxon>
        <taxon>Teleostei</taxon>
        <taxon>Elopiformes</taxon>
        <taxon>Megalopidae</taxon>
        <taxon>Megalops</taxon>
    </lineage>
</organism>
<dbReference type="InterPro" id="IPR049352">
    <property type="entry name" value="Rost"/>
</dbReference>
<feature type="region of interest" description="Disordered" evidence="1">
    <location>
        <begin position="111"/>
        <end position="144"/>
    </location>
</feature>
<evidence type="ECO:0000313" key="3">
    <source>
        <dbReference type="EMBL" id="KAG7472465.1"/>
    </source>
</evidence>
<evidence type="ECO:0008006" key="5">
    <source>
        <dbReference type="Google" id="ProtNLM"/>
    </source>
</evidence>
<protein>
    <recommendedName>
        <fullName evidence="5">Protein rolling stone</fullName>
    </recommendedName>
</protein>
<feature type="transmembrane region" description="Helical" evidence="2">
    <location>
        <begin position="163"/>
        <end position="183"/>
    </location>
</feature>
<feature type="compositionally biased region" description="Basic and acidic residues" evidence="1">
    <location>
        <begin position="111"/>
        <end position="122"/>
    </location>
</feature>
<keyword evidence="4" id="KW-1185">Reference proteome</keyword>
<comment type="caution">
    <text evidence="3">The sequence shown here is derived from an EMBL/GenBank/DDBJ whole genome shotgun (WGS) entry which is preliminary data.</text>
</comment>
<feature type="transmembrane region" description="Helical" evidence="2">
    <location>
        <begin position="265"/>
        <end position="289"/>
    </location>
</feature>
<keyword evidence="2" id="KW-1133">Transmembrane helix</keyword>